<evidence type="ECO:0000256" key="3">
    <source>
        <dbReference type="ARBA" id="ARBA00022452"/>
    </source>
</evidence>
<sequence>MNRKILTTAVCTALVGVVAPAYAQQAETASNEDVTKIETVTVTGSRISNPNVVSPAPVSILTAEDIKATGAINIGDLLTTMPQLATTFTMGNSGRFIGTAGVAMQDLRNLGTARTLVLVNGRRMVGASAGTSAVDTNLIPADWVERVEIITGGASAVYGADAVSGVVNFILKKKFEGANLHAQIGDSQHGSFGKEFISLTGGWNFAEDRGNVALSFEHSQQDRLMFGDRFGKQAYRAIRSPGSGFDNTLLPNAGNYTITNAGTFSLGSNFLPELRYTFDPNGQVRKQRFDGPFDRDSPTLRNTNATCQNCDRLDGNQDLQIQPQYKRDTVSAVAGFDLNQDHRLYFEGMYSKVHSKSYFSPAFGATGNPHIIERDNAYVTPELLALMGARQSIRVGRNDADAGSRGEDTDRQTARVVFGAEGALTSDWLYDVSVNYGRTHERRRNLNNRHMERFYAGLDAVKDANGNIVCRSKIDPGHTNLALDFNQGYGEVSPEVAASCIPFSIFGEGAISPAAANWFNVTTISKARLTQFVAGGSLTNNNLFELKAGPVSFGTGVEYRRETSRSINDPLDIAGETFLNAIPNSGGSYNVREIWAEVAVPLLADLPAIKSLTVGAAGRYSKYDTIGGTKAWRYNLDWAINDSLRVRGNMSAAVRAPNIDELFGGQSQNFGFVNDPCDPINTRNAKDPAVRARNCAALGLAPDFQDTFSATNEGLSGSNPDLDPETGRSWTAGFVFTPTFLEGFGMNVDYWEIKIIDSITAPTFQETADRCVDNPNGIDNIYCRNTQRGPDGQISFLTSINQNIAATTTDGIDLGMYYSHPLWGGRMRWDLNATKVLGYTDYPFQEDKDETVDQNKTLGFPEWKATVRAAYMRDNWDVNWSTRFADGGLRVTNASYRTNPTSTTPIKAGSGVFHDVRGSYTIKDSGWQIYGGVTNLFDSDPPVNLFGTGFGSGLYDSIGRAYYLGVNYKFF</sequence>
<evidence type="ECO:0000313" key="15">
    <source>
        <dbReference type="EMBL" id="ALN78311.1"/>
    </source>
</evidence>
<dbReference type="KEGG" id="laq:GLA29479_1218"/>
<feature type="domain" description="TonB-dependent receptor-like beta-barrel" evidence="13">
    <location>
        <begin position="408"/>
        <end position="936"/>
    </location>
</feature>
<comment type="subcellular location">
    <subcellularLocation>
        <location evidence="1 9">Cell outer membrane</location>
        <topology evidence="1 9">Multi-pass membrane protein</topology>
    </subcellularLocation>
</comment>
<evidence type="ECO:0000313" key="16">
    <source>
        <dbReference type="Proteomes" id="UP000060787"/>
    </source>
</evidence>
<dbReference type="AlphaFoldDB" id="A0A0S2DUB4"/>
<evidence type="ECO:0000256" key="10">
    <source>
        <dbReference type="PROSITE-ProRule" id="PRU10143"/>
    </source>
</evidence>
<dbReference type="PATRIC" id="fig|84531.7.peg.1207"/>
<evidence type="ECO:0000256" key="5">
    <source>
        <dbReference type="ARBA" id="ARBA00022729"/>
    </source>
</evidence>
<feature type="short sequence motif" description="TonB box" evidence="10">
    <location>
        <begin position="39"/>
        <end position="45"/>
    </location>
</feature>
<dbReference type="EMBL" id="CP011129">
    <property type="protein sequence ID" value="ALN78311.1"/>
    <property type="molecule type" value="Genomic_DNA"/>
</dbReference>
<dbReference type="InterPro" id="IPR000531">
    <property type="entry name" value="Beta-barrel_TonB"/>
</dbReference>
<feature type="domain" description="TonB-dependent receptor plug" evidence="14">
    <location>
        <begin position="54"/>
        <end position="166"/>
    </location>
</feature>
<dbReference type="PANTHER" id="PTHR47234">
    <property type="match status" value="1"/>
</dbReference>
<feature type="signal peptide" evidence="12">
    <location>
        <begin position="1"/>
        <end position="23"/>
    </location>
</feature>
<dbReference type="STRING" id="84531.LA76x_0149"/>
<dbReference type="eggNOG" id="COG4771">
    <property type="taxonomic scope" value="Bacteria"/>
</dbReference>
<protein>
    <submittedName>
        <fullName evidence="15">TonB dependent receptor family protein</fullName>
    </submittedName>
</protein>
<name>A0A0S2DUB4_LYSAN</name>
<dbReference type="InterPro" id="IPR010916">
    <property type="entry name" value="TonB_box_CS"/>
</dbReference>
<evidence type="ECO:0000256" key="11">
    <source>
        <dbReference type="RuleBase" id="RU003357"/>
    </source>
</evidence>
<keyword evidence="4 9" id="KW-0812">Transmembrane</keyword>
<gene>
    <name evidence="15" type="ORF">LA76x_0149</name>
</gene>
<evidence type="ECO:0000256" key="12">
    <source>
        <dbReference type="SAM" id="SignalP"/>
    </source>
</evidence>
<dbReference type="PROSITE" id="PS52016">
    <property type="entry name" value="TONB_DEPENDENT_REC_3"/>
    <property type="match status" value="1"/>
</dbReference>
<dbReference type="Gene3D" id="2.170.130.10">
    <property type="entry name" value="TonB-dependent receptor, plug domain"/>
    <property type="match status" value="1"/>
</dbReference>
<evidence type="ECO:0000256" key="4">
    <source>
        <dbReference type="ARBA" id="ARBA00022692"/>
    </source>
</evidence>
<keyword evidence="15" id="KW-0675">Receptor</keyword>
<evidence type="ECO:0000259" key="13">
    <source>
        <dbReference type="Pfam" id="PF00593"/>
    </source>
</evidence>
<dbReference type="Proteomes" id="UP000060787">
    <property type="component" value="Chromosome"/>
</dbReference>
<reference evidence="15 16" key="1">
    <citation type="journal article" date="2015" name="BMC Genomics">
        <title>Comparative genomics and metabolic profiling of the genus Lysobacter.</title>
        <authorList>
            <person name="de Bruijn I."/>
            <person name="Cheng X."/>
            <person name="de Jager V."/>
            <person name="Exposito R.G."/>
            <person name="Watrous J."/>
            <person name="Patel N."/>
            <person name="Postma J."/>
            <person name="Dorrestein P.C."/>
            <person name="Kobayashi D."/>
            <person name="Raaijmakers J.M."/>
        </authorList>
    </citation>
    <scope>NUCLEOTIDE SEQUENCE [LARGE SCALE GENOMIC DNA]</scope>
    <source>
        <strain evidence="15 16">76</strain>
    </source>
</reference>
<dbReference type="Pfam" id="PF07715">
    <property type="entry name" value="Plug"/>
    <property type="match status" value="1"/>
</dbReference>
<dbReference type="GO" id="GO:0009279">
    <property type="term" value="C:cell outer membrane"/>
    <property type="evidence" value="ECO:0007669"/>
    <property type="project" value="UniProtKB-SubCell"/>
</dbReference>
<evidence type="ECO:0000256" key="1">
    <source>
        <dbReference type="ARBA" id="ARBA00004571"/>
    </source>
</evidence>
<organism evidence="15 16">
    <name type="scientific">Lysobacter antibioticus</name>
    <dbReference type="NCBI Taxonomy" id="84531"/>
    <lineage>
        <taxon>Bacteria</taxon>
        <taxon>Pseudomonadati</taxon>
        <taxon>Pseudomonadota</taxon>
        <taxon>Gammaproteobacteria</taxon>
        <taxon>Lysobacterales</taxon>
        <taxon>Lysobacteraceae</taxon>
        <taxon>Lysobacter</taxon>
    </lineage>
</organism>
<keyword evidence="7 9" id="KW-0472">Membrane</keyword>
<evidence type="ECO:0000256" key="7">
    <source>
        <dbReference type="ARBA" id="ARBA00023136"/>
    </source>
</evidence>
<dbReference type="InterPro" id="IPR012910">
    <property type="entry name" value="Plug_dom"/>
</dbReference>
<dbReference type="Gene3D" id="2.40.170.20">
    <property type="entry name" value="TonB-dependent receptor, beta-barrel domain"/>
    <property type="match status" value="1"/>
</dbReference>
<dbReference type="Pfam" id="PF00593">
    <property type="entry name" value="TonB_dep_Rec_b-barrel"/>
    <property type="match status" value="1"/>
</dbReference>
<accession>A0A0S2DUB4</accession>
<comment type="similarity">
    <text evidence="9 11">Belongs to the TonB-dependent receptor family.</text>
</comment>
<dbReference type="InterPro" id="IPR036942">
    <property type="entry name" value="Beta-barrel_TonB_sf"/>
</dbReference>
<feature type="chain" id="PRO_5009798025" evidence="12">
    <location>
        <begin position="24"/>
        <end position="971"/>
    </location>
</feature>
<dbReference type="InterPro" id="IPR037066">
    <property type="entry name" value="Plug_dom_sf"/>
</dbReference>
<dbReference type="InterPro" id="IPR039426">
    <property type="entry name" value="TonB-dep_rcpt-like"/>
</dbReference>
<evidence type="ECO:0000256" key="6">
    <source>
        <dbReference type="ARBA" id="ARBA00023077"/>
    </source>
</evidence>
<dbReference type="PANTHER" id="PTHR47234:SF2">
    <property type="entry name" value="TONB-DEPENDENT RECEPTOR"/>
    <property type="match status" value="1"/>
</dbReference>
<keyword evidence="5 12" id="KW-0732">Signal</keyword>
<dbReference type="PROSITE" id="PS00430">
    <property type="entry name" value="TONB_DEPENDENT_REC_1"/>
    <property type="match status" value="1"/>
</dbReference>
<keyword evidence="16" id="KW-1185">Reference proteome</keyword>
<evidence type="ECO:0000256" key="8">
    <source>
        <dbReference type="ARBA" id="ARBA00023237"/>
    </source>
</evidence>
<evidence type="ECO:0000256" key="9">
    <source>
        <dbReference type="PROSITE-ProRule" id="PRU01360"/>
    </source>
</evidence>
<dbReference type="SUPFAM" id="SSF56935">
    <property type="entry name" value="Porins"/>
    <property type="match status" value="1"/>
</dbReference>
<keyword evidence="2 9" id="KW-0813">Transport</keyword>
<evidence type="ECO:0000256" key="2">
    <source>
        <dbReference type="ARBA" id="ARBA00022448"/>
    </source>
</evidence>
<keyword evidence="6 10" id="KW-0798">TonB box</keyword>
<keyword evidence="3 9" id="KW-1134">Transmembrane beta strand</keyword>
<keyword evidence="8 9" id="KW-0998">Cell outer membrane</keyword>
<evidence type="ECO:0000259" key="14">
    <source>
        <dbReference type="Pfam" id="PF07715"/>
    </source>
</evidence>
<dbReference type="RefSeq" id="WP_057916148.1">
    <property type="nucleotide sequence ID" value="NZ_CP011129.1"/>
</dbReference>
<dbReference type="KEGG" id="lab:LA76x_0149"/>
<proteinExistence type="inferred from homology"/>